<evidence type="ECO:0000256" key="1">
    <source>
        <dbReference type="ARBA" id="ARBA00022722"/>
    </source>
</evidence>
<name>A0A2H0KRW8_9BACT</name>
<evidence type="ECO:0000256" key="7">
    <source>
        <dbReference type="HAMAP-Rule" id="MF_01471"/>
    </source>
</evidence>
<comment type="caution">
    <text evidence="9">The sequence shown here is derived from an EMBL/GenBank/DDBJ whole genome shotgun (WGS) entry which is preliminary data.</text>
</comment>
<accession>A0A2H0KRW8</accession>
<evidence type="ECO:0000256" key="6">
    <source>
        <dbReference type="ARBA" id="ARBA00023118"/>
    </source>
</evidence>
<dbReference type="Proteomes" id="UP000229317">
    <property type="component" value="Unassembled WGS sequence"/>
</dbReference>
<dbReference type="PANTHER" id="PTHR30319">
    <property type="entry name" value="PHENYLACETIC ACID REGULATOR-RELATED TRANSCRIPTIONAL REPRESSOR"/>
    <property type="match status" value="1"/>
</dbReference>
<keyword evidence="3 7" id="KW-0255">Endonuclease</keyword>
<dbReference type="EMBL" id="PCVO01000066">
    <property type="protein sequence ID" value="PIQ74847.1"/>
    <property type="molecule type" value="Genomic_DNA"/>
</dbReference>
<reference evidence="9 10" key="1">
    <citation type="submission" date="2017-09" db="EMBL/GenBank/DDBJ databases">
        <title>Depth-based differentiation of microbial function through sediment-hosted aquifers and enrichment of novel symbionts in the deep terrestrial subsurface.</title>
        <authorList>
            <person name="Probst A.J."/>
            <person name="Ladd B."/>
            <person name="Jarett J.K."/>
            <person name="Geller-Mcgrath D.E."/>
            <person name="Sieber C.M."/>
            <person name="Emerson J.B."/>
            <person name="Anantharaman K."/>
            <person name="Thomas B.C."/>
            <person name="Malmstrom R."/>
            <person name="Stieglmeier M."/>
            <person name="Klingl A."/>
            <person name="Woyke T."/>
            <person name="Ryan C.M."/>
            <person name="Banfield J.F."/>
        </authorList>
    </citation>
    <scope>NUCLEOTIDE SEQUENCE [LARGE SCALE GENOMIC DNA]</scope>
    <source>
        <strain evidence="9">CG11_big_fil_rev_8_21_14_0_20_40_15</strain>
    </source>
</reference>
<evidence type="ECO:0000259" key="8">
    <source>
        <dbReference type="Pfam" id="PF20803"/>
    </source>
</evidence>
<dbReference type="GO" id="GO:0046872">
    <property type="term" value="F:metal ion binding"/>
    <property type="evidence" value="ECO:0007669"/>
    <property type="project" value="UniProtKB-UniRule"/>
</dbReference>
<proteinExistence type="inferred from homology"/>
<comment type="function">
    <text evidence="7">CRISPR (clustered regularly interspaced short palindromic repeat), is an adaptive immune system that provides protection against mobile genetic elements (viruses, transposable elements and conjugative plasmids). CRISPR clusters contain sequences complementary to antecedent mobile elements and target invading nucleic acids. CRISPR clusters are transcribed and processed into CRISPR RNA (crRNA). Functions as a ssRNA-specific endoribonuclease. Involved in the integration of spacer DNA into the CRISPR cassette.</text>
</comment>
<dbReference type="HAMAP" id="MF_01471">
    <property type="entry name" value="Cas2"/>
    <property type="match status" value="1"/>
</dbReference>
<dbReference type="Pfam" id="PF20803">
    <property type="entry name" value="PaaX_M"/>
    <property type="match status" value="1"/>
</dbReference>
<feature type="domain" description="Transcriptional repressor PaaX-like central Cas2-like" evidence="8">
    <location>
        <begin position="95"/>
        <end position="173"/>
    </location>
</feature>
<sequence length="180" mass="21587">MGRGEMINKIFLTIDRILEEGEIIFSRQSLWSKLNRISKTQDDGRREFNQVLRRSVEHNWIEIQEKGEKVFYRLTPLGVKKLSLYKFNEIKINRGKWDGFWRLIVFDIPETERQGRDALRKVLQHFGFYSLQKSVFIYPFKCEKEIKNLCDFWGISNCVEIFLTHSVGKKEEQLRGFFNI</sequence>
<evidence type="ECO:0000256" key="3">
    <source>
        <dbReference type="ARBA" id="ARBA00022759"/>
    </source>
</evidence>
<comment type="similarity">
    <text evidence="7">Belongs to the CRISPR-associated endoribonuclease Cas2 protein family.</text>
</comment>
<dbReference type="Gene3D" id="3.30.70.2650">
    <property type="match status" value="1"/>
</dbReference>
<evidence type="ECO:0000256" key="2">
    <source>
        <dbReference type="ARBA" id="ARBA00022723"/>
    </source>
</evidence>
<dbReference type="AlphaFoldDB" id="A0A2H0KRW8"/>
<keyword evidence="6 7" id="KW-0051">Antiviral defense</keyword>
<organism evidence="9 10">
    <name type="scientific">Candidatus Portnoybacteria bacterium CG11_big_fil_rev_8_21_14_0_20_40_15</name>
    <dbReference type="NCBI Taxonomy" id="1974817"/>
    <lineage>
        <taxon>Bacteria</taxon>
        <taxon>Candidatus Portnoyibacteriota</taxon>
    </lineage>
</organism>
<dbReference type="NCBIfam" id="TIGR01573">
    <property type="entry name" value="cas2"/>
    <property type="match status" value="1"/>
</dbReference>
<gene>
    <name evidence="7 9" type="primary">cas2</name>
    <name evidence="9" type="ORF">COV84_04420</name>
</gene>
<dbReference type="GO" id="GO:0016787">
    <property type="term" value="F:hydrolase activity"/>
    <property type="evidence" value="ECO:0007669"/>
    <property type="project" value="UniProtKB-KW"/>
</dbReference>
<dbReference type="GO" id="GO:0006351">
    <property type="term" value="P:DNA-templated transcription"/>
    <property type="evidence" value="ECO:0007669"/>
    <property type="project" value="TreeGrafter"/>
</dbReference>
<dbReference type="SUPFAM" id="SSF143430">
    <property type="entry name" value="TTP0101/SSO1404-like"/>
    <property type="match status" value="1"/>
</dbReference>
<dbReference type="PANTHER" id="PTHR30319:SF1">
    <property type="entry name" value="TRANSCRIPTIONAL REPRESSOR PAAX"/>
    <property type="match status" value="1"/>
</dbReference>
<evidence type="ECO:0000256" key="4">
    <source>
        <dbReference type="ARBA" id="ARBA00022801"/>
    </source>
</evidence>
<keyword evidence="2 7" id="KW-0479">Metal-binding</keyword>
<dbReference type="GO" id="GO:0051607">
    <property type="term" value="P:defense response to virus"/>
    <property type="evidence" value="ECO:0007669"/>
    <property type="project" value="UniProtKB-UniRule"/>
</dbReference>
<dbReference type="GO" id="GO:0043571">
    <property type="term" value="P:maintenance of CRISPR repeat elements"/>
    <property type="evidence" value="ECO:0007669"/>
    <property type="project" value="UniProtKB-UniRule"/>
</dbReference>
<evidence type="ECO:0000313" key="10">
    <source>
        <dbReference type="Proteomes" id="UP000229317"/>
    </source>
</evidence>
<dbReference type="EC" id="3.1.-.-" evidence="7"/>
<keyword evidence="1 7" id="KW-0540">Nuclease</keyword>
<feature type="binding site" evidence="7">
    <location>
        <position position="107"/>
    </location>
    <ligand>
        <name>Mg(2+)</name>
        <dbReference type="ChEBI" id="CHEBI:18420"/>
        <note>catalytic</note>
    </ligand>
</feature>
<evidence type="ECO:0000256" key="5">
    <source>
        <dbReference type="ARBA" id="ARBA00022842"/>
    </source>
</evidence>
<dbReference type="GO" id="GO:0004521">
    <property type="term" value="F:RNA endonuclease activity"/>
    <property type="evidence" value="ECO:0007669"/>
    <property type="project" value="InterPro"/>
</dbReference>
<keyword evidence="5 7" id="KW-0460">Magnesium</keyword>
<comment type="subunit">
    <text evidence="7">Homodimer, forms a heterotetramer with a Cas1 homodimer.</text>
</comment>
<dbReference type="InterPro" id="IPR048846">
    <property type="entry name" value="PaaX-like_central"/>
</dbReference>
<evidence type="ECO:0000313" key="9">
    <source>
        <dbReference type="EMBL" id="PIQ74847.1"/>
    </source>
</evidence>
<comment type="cofactor">
    <cofactor evidence="7">
        <name>Mg(2+)</name>
        <dbReference type="ChEBI" id="CHEBI:18420"/>
    </cofactor>
</comment>
<keyword evidence="4 7" id="KW-0378">Hydrolase</keyword>
<dbReference type="InterPro" id="IPR021127">
    <property type="entry name" value="CRISPR_associated_Cas2"/>
</dbReference>
<protein>
    <recommendedName>
        <fullName evidence="7">CRISPR-associated endoribonuclease Cas2</fullName>
        <ecNumber evidence="7">3.1.-.-</ecNumber>
    </recommendedName>
</protein>